<accession>A7S0Y1</accession>
<dbReference type="SUPFAM" id="SSF52540">
    <property type="entry name" value="P-loop containing nucleoside triphosphate hydrolases"/>
    <property type="match status" value="1"/>
</dbReference>
<name>A7S0Y1_NEMVE</name>
<dbReference type="InterPro" id="IPR041589">
    <property type="entry name" value="DNAH3_AAA_lid_1"/>
</dbReference>
<dbReference type="HOGENOM" id="CLU_1302439_0_0_1"/>
<dbReference type="Gene3D" id="3.40.50.300">
    <property type="entry name" value="P-loop containing nucleotide triphosphate hydrolases"/>
    <property type="match status" value="1"/>
</dbReference>
<dbReference type="Gene3D" id="1.20.920.30">
    <property type="match status" value="1"/>
</dbReference>
<dbReference type="Pfam" id="PF12775">
    <property type="entry name" value="AAA_7"/>
    <property type="match status" value="1"/>
</dbReference>
<keyword evidence="3" id="KW-1185">Reference proteome</keyword>
<feature type="domain" description="Dynein heavy chain 3 AAA+ lid" evidence="1">
    <location>
        <begin position="136"/>
        <end position="209"/>
    </location>
</feature>
<dbReference type="AlphaFoldDB" id="A7S0Y1"/>
<organism evidence="2 3">
    <name type="scientific">Nematostella vectensis</name>
    <name type="common">Starlet sea anemone</name>
    <dbReference type="NCBI Taxonomy" id="45351"/>
    <lineage>
        <taxon>Eukaryota</taxon>
        <taxon>Metazoa</taxon>
        <taxon>Cnidaria</taxon>
        <taxon>Anthozoa</taxon>
        <taxon>Hexacorallia</taxon>
        <taxon>Actiniaria</taxon>
        <taxon>Edwardsiidae</taxon>
        <taxon>Nematostella</taxon>
    </lineage>
</organism>
<evidence type="ECO:0000313" key="3">
    <source>
        <dbReference type="Proteomes" id="UP000001593"/>
    </source>
</evidence>
<dbReference type="PhylomeDB" id="A7S0Y1"/>
<dbReference type="STRING" id="45351.A7S0Y1"/>
<dbReference type="PANTHER" id="PTHR22878">
    <property type="entry name" value="DYNEIN HEAVY CHAIN 6, AXONEMAL-LIKE-RELATED"/>
    <property type="match status" value="1"/>
</dbReference>
<gene>
    <name evidence="2" type="ORF">NEMVEDRAFT_v1g100311</name>
</gene>
<feature type="non-terminal residue" evidence="2">
    <location>
        <position position="1"/>
    </location>
</feature>
<proteinExistence type="predicted"/>
<dbReference type="PANTHER" id="PTHR22878:SF73">
    <property type="entry name" value="DYNEIN AXONEMAL HEAVY CHAIN 1"/>
    <property type="match status" value="1"/>
</dbReference>
<dbReference type="GO" id="GO:0045505">
    <property type="term" value="F:dynein intermediate chain binding"/>
    <property type="evidence" value="ECO:0007669"/>
    <property type="project" value="InterPro"/>
</dbReference>
<sequence length="212" mass="24446">FGPPLGKYYVLFVDDLNMPALEVYGAQPPIEILRQYCDHKGWYDRKAIGVFRELVDITFVCAMGPPGGGRNPVTPRFLRHFNHLSFTELEDSSKQNIFSSILKSWLVNYTGEGKDLLNNALVMGTLSVYNTVITQVRLLPTPAKSHYTFNLRDLSKVFQGILMALPEKLEQKADLLRLWYHENCRVFQDRLVNDEDRLWFNDLMKVKTSSVQ</sequence>
<evidence type="ECO:0000313" key="2">
    <source>
        <dbReference type="EMBL" id="EDO42620.1"/>
    </source>
</evidence>
<evidence type="ECO:0000259" key="1">
    <source>
        <dbReference type="Pfam" id="PF17857"/>
    </source>
</evidence>
<dbReference type="InParanoid" id="A7S0Y1"/>
<dbReference type="GO" id="GO:0030286">
    <property type="term" value="C:dynein complex"/>
    <property type="evidence" value="ECO:0007669"/>
    <property type="project" value="InterPro"/>
</dbReference>
<dbReference type="Pfam" id="PF17857">
    <property type="entry name" value="AAA_lid_1"/>
    <property type="match status" value="1"/>
</dbReference>
<dbReference type="GO" id="GO:0007018">
    <property type="term" value="P:microtubule-based movement"/>
    <property type="evidence" value="ECO:0007669"/>
    <property type="project" value="InterPro"/>
</dbReference>
<dbReference type="eggNOG" id="KOG3595">
    <property type="taxonomic scope" value="Eukaryota"/>
</dbReference>
<dbReference type="InterPro" id="IPR027417">
    <property type="entry name" value="P-loop_NTPase"/>
</dbReference>
<dbReference type="EMBL" id="DS469562">
    <property type="protein sequence ID" value="EDO42620.1"/>
    <property type="molecule type" value="Genomic_DNA"/>
</dbReference>
<dbReference type="OMA" id="CHLESQN"/>
<dbReference type="InterPro" id="IPR026983">
    <property type="entry name" value="DHC"/>
</dbReference>
<dbReference type="FunFam" id="1.20.920.30:FF:000002">
    <property type="entry name" value="Dynein axonemal heavy chain 3"/>
    <property type="match status" value="1"/>
</dbReference>
<dbReference type="GO" id="GO:0051959">
    <property type="term" value="F:dynein light intermediate chain binding"/>
    <property type="evidence" value="ECO:0007669"/>
    <property type="project" value="InterPro"/>
</dbReference>
<protein>
    <recommendedName>
        <fullName evidence="1">Dynein heavy chain 3 AAA+ lid domain-containing protein</fullName>
    </recommendedName>
</protein>
<dbReference type="Proteomes" id="UP000001593">
    <property type="component" value="Unassembled WGS sequence"/>
</dbReference>
<reference evidence="2 3" key="1">
    <citation type="journal article" date="2007" name="Science">
        <title>Sea anemone genome reveals ancestral eumetazoan gene repertoire and genomic organization.</title>
        <authorList>
            <person name="Putnam N.H."/>
            <person name="Srivastava M."/>
            <person name="Hellsten U."/>
            <person name="Dirks B."/>
            <person name="Chapman J."/>
            <person name="Salamov A."/>
            <person name="Terry A."/>
            <person name="Shapiro H."/>
            <person name="Lindquist E."/>
            <person name="Kapitonov V.V."/>
            <person name="Jurka J."/>
            <person name="Genikhovich G."/>
            <person name="Grigoriev I.V."/>
            <person name="Lucas S.M."/>
            <person name="Steele R.E."/>
            <person name="Finnerty J.R."/>
            <person name="Technau U."/>
            <person name="Martindale M.Q."/>
            <person name="Rokhsar D.S."/>
        </authorList>
    </citation>
    <scope>NUCLEOTIDE SEQUENCE [LARGE SCALE GENOMIC DNA]</scope>
    <source>
        <strain evidence="3">CH2 X CH6</strain>
    </source>
</reference>